<evidence type="ECO:0000259" key="2">
    <source>
        <dbReference type="PROSITE" id="PS50883"/>
    </source>
</evidence>
<dbReference type="NCBIfam" id="TIGR00254">
    <property type="entry name" value="GGDEF"/>
    <property type="match status" value="1"/>
</dbReference>
<protein>
    <submittedName>
        <fullName evidence="4">Diguanylate cyclase/phosphodiesterase</fullName>
    </submittedName>
</protein>
<dbReference type="InterPro" id="IPR035919">
    <property type="entry name" value="EAL_sf"/>
</dbReference>
<dbReference type="RefSeq" id="WP_074257884.1">
    <property type="nucleotide sequence ID" value="NZ_FSRL01000002.1"/>
</dbReference>
<dbReference type="STRING" id="1217970.SAMN05444002_3721"/>
<dbReference type="Gene3D" id="3.20.20.450">
    <property type="entry name" value="EAL domain"/>
    <property type="match status" value="1"/>
</dbReference>
<dbReference type="SUPFAM" id="SSF141868">
    <property type="entry name" value="EAL domain-like"/>
    <property type="match status" value="1"/>
</dbReference>
<dbReference type="SMART" id="SM00267">
    <property type="entry name" value="GGDEF"/>
    <property type="match status" value="1"/>
</dbReference>
<dbReference type="AlphaFoldDB" id="A0A1N6ID92"/>
<dbReference type="InterPro" id="IPR000160">
    <property type="entry name" value="GGDEF_dom"/>
</dbReference>
<dbReference type="Proteomes" id="UP000184932">
    <property type="component" value="Unassembled WGS sequence"/>
</dbReference>
<dbReference type="SMART" id="SM00052">
    <property type="entry name" value="EAL"/>
    <property type="match status" value="1"/>
</dbReference>
<dbReference type="Pfam" id="PF00563">
    <property type="entry name" value="EAL"/>
    <property type="match status" value="1"/>
</dbReference>
<dbReference type="Gene3D" id="3.30.70.270">
    <property type="match status" value="1"/>
</dbReference>
<dbReference type="PANTHER" id="PTHR33121:SF70">
    <property type="entry name" value="SIGNALING PROTEIN YKOW"/>
    <property type="match status" value="1"/>
</dbReference>
<evidence type="ECO:0000256" key="1">
    <source>
        <dbReference type="SAM" id="Phobius"/>
    </source>
</evidence>
<keyword evidence="1" id="KW-1133">Transmembrane helix</keyword>
<dbReference type="CDD" id="cd01948">
    <property type="entry name" value="EAL"/>
    <property type="match status" value="1"/>
</dbReference>
<reference evidence="5" key="1">
    <citation type="submission" date="2016-11" db="EMBL/GenBank/DDBJ databases">
        <authorList>
            <person name="Varghese N."/>
            <person name="Submissions S."/>
        </authorList>
    </citation>
    <scope>NUCLEOTIDE SEQUENCE [LARGE SCALE GENOMIC DNA]</scope>
    <source>
        <strain evidence="5">DSM 29440</strain>
    </source>
</reference>
<dbReference type="InterPro" id="IPR043128">
    <property type="entry name" value="Rev_trsase/Diguanyl_cyclase"/>
</dbReference>
<dbReference type="SUPFAM" id="SSF55073">
    <property type="entry name" value="Nucleotide cyclase"/>
    <property type="match status" value="1"/>
</dbReference>
<dbReference type="OrthoDB" id="9814202at2"/>
<organism evidence="4 5">
    <name type="scientific">Vannielia litorea</name>
    <dbReference type="NCBI Taxonomy" id="1217970"/>
    <lineage>
        <taxon>Bacteria</taxon>
        <taxon>Pseudomonadati</taxon>
        <taxon>Pseudomonadota</taxon>
        <taxon>Alphaproteobacteria</taxon>
        <taxon>Rhodobacterales</taxon>
        <taxon>Paracoccaceae</taxon>
        <taxon>Vannielia</taxon>
    </lineage>
</organism>
<accession>A0A1N6ID92</accession>
<keyword evidence="1" id="KW-0812">Transmembrane</keyword>
<evidence type="ECO:0000313" key="4">
    <source>
        <dbReference type="EMBL" id="SIO29921.1"/>
    </source>
</evidence>
<dbReference type="InterPro" id="IPR001633">
    <property type="entry name" value="EAL_dom"/>
</dbReference>
<dbReference type="EMBL" id="FSRL01000002">
    <property type="protein sequence ID" value="SIO29921.1"/>
    <property type="molecule type" value="Genomic_DNA"/>
</dbReference>
<evidence type="ECO:0000259" key="3">
    <source>
        <dbReference type="PROSITE" id="PS50887"/>
    </source>
</evidence>
<dbReference type="PROSITE" id="PS50883">
    <property type="entry name" value="EAL"/>
    <property type="match status" value="1"/>
</dbReference>
<keyword evidence="5" id="KW-1185">Reference proteome</keyword>
<dbReference type="PANTHER" id="PTHR33121">
    <property type="entry name" value="CYCLIC DI-GMP PHOSPHODIESTERASE PDEF"/>
    <property type="match status" value="1"/>
</dbReference>
<sequence>MRGLKGTYLKLRRVLRQGFFRPQIVTFLPALMLAGYWFGGEGVILIAALLFPVLALMGGLLERGDSSGRRDGATDLLLREDFLDLLGEAIPRAEAQNWTTACFVLEIDDWPTLVERVGKTAAETVLRRTGERIESAMRGADFAARLDGPRFAVGLDPVRRINLDTALGIAERLQGSAGQAVSIDATSMHVSVSVGFCLHTRAPQRTANALLAAAEAAADEARANGPGGTRAYSREMQAQITARHALVDDLLTAFSEGQIKPWFQPQISTDTGRITGMEALARWLHPERGMIAPGDFLPAIEQAGLMERLGEVMLHHSCAALRAWDRAGVSVPTVGVNFAAAELRNPKLCDRVKWELDRFDLRPERITIEVLESVVADTDDDTITRNIANLATMGCPVDLDDFGTGHASISSIRRFAVSRLKIDRSFVMRVHEDREQQKMVSAILLMAEQLDLDTLAEGVESIGEHAMLAQLGCGHIQGFGLARPMPFEDTIGWIEKHNAKIVETPILKGIARE</sequence>
<gene>
    <name evidence="4" type="ORF">SAMN05444002_3721</name>
</gene>
<name>A0A1N6ID92_9RHOB</name>
<dbReference type="GO" id="GO:0071111">
    <property type="term" value="F:cyclic-guanylate-specific phosphodiesterase activity"/>
    <property type="evidence" value="ECO:0007669"/>
    <property type="project" value="InterPro"/>
</dbReference>
<keyword evidence="1" id="KW-0472">Membrane</keyword>
<dbReference type="Pfam" id="PF00990">
    <property type="entry name" value="GGDEF"/>
    <property type="match status" value="1"/>
</dbReference>
<evidence type="ECO:0000313" key="5">
    <source>
        <dbReference type="Proteomes" id="UP000184932"/>
    </source>
</evidence>
<dbReference type="PROSITE" id="PS50887">
    <property type="entry name" value="GGDEF"/>
    <property type="match status" value="1"/>
</dbReference>
<feature type="transmembrane region" description="Helical" evidence="1">
    <location>
        <begin position="44"/>
        <end position="61"/>
    </location>
</feature>
<dbReference type="InterPro" id="IPR029787">
    <property type="entry name" value="Nucleotide_cyclase"/>
</dbReference>
<proteinExistence type="predicted"/>
<feature type="domain" description="EAL" evidence="2">
    <location>
        <begin position="243"/>
        <end position="498"/>
    </location>
</feature>
<dbReference type="InterPro" id="IPR050706">
    <property type="entry name" value="Cyclic-di-GMP_PDE-like"/>
</dbReference>
<feature type="domain" description="GGDEF" evidence="3">
    <location>
        <begin position="98"/>
        <end position="234"/>
    </location>
</feature>